<sequence length="325" mass="36473">MNSSRKMWTDLISLQPQVVEGSNGISIEAKISDIAMHLLSKIPIISLETGTYDLSVIRSKLLANNKNLGNSSLSPCQVVLLQELDRWNIMCICIVRSLQLLLDSISGSIGMSDNIESVSHALYNGIVPEEWARHAPPTKMRLASWTKHLSARHEQYESWISGTGDPRTMWLGGLHVPESYLTALVQKTCQKRGWPLDRSTVYSYVTNIMEESQLPPLSKEAQNDEDGCFIRWLYLEGAGWDKEKGHLVRQDPKCLVTELPLLRVVPVERSKMKKSKNTFRTPVYTTTDRRNAAGAGMVFEADMAVVDHSSHWILQGVALLLNLSD</sequence>
<dbReference type="AlphaFoldDB" id="A0A7S1C210"/>
<name>A0A7S1C210_9STRA</name>
<dbReference type="FunFam" id="3.10.490.20:FF:000006">
    <property type="entry name" value="Dynein axonemal heavy chain 10"/>
    <property type="match status" value="1"/>
</dbReference>
<dbReference type="GO" id="GO:0007018">
    <property type="term" value="P:microtubule-based movement"/>
    <property type="evidence" value="ECO:0007669"/>
    <property type="project" value="InterPro"/>
</dbReference>
<reference evidence="2" key="1">
    <citation type="submission" date="2021-01" db="EMBL/GenBank/DDBJ databases">
        <authorList>
            <person name="Corre E."/>
            <person name="Pelletier E."/>
            <person name="Niang G."/>
            <person name="Scheremetjew M."/>
            <person name="Finn R."/>
            <person name="Kale V."/>
            <person name="Holt S."/>
            <person name="Cochrane G."/>
            <person name="Meng A."/>
            <person name="Brown T."/>
            <person name="Cohen L."/>
        </authorList>
    </citation>
    <scope>NUCLEOTIDE SEQUENCE</scope>
    <source>
        <strain evidence="2">308</strain>
    </source>
</reference>
<dbReference type="Gene3D" id="3.10.490.20">
    <property type="match status" value="1"/>
</dbReference>
<evidence type="ECO:0000313" key="2">
    <source>
        <dbReference type="EMBL" id="CAD8903841.1"/>
    </source>
</evidence>
<feature type="domain" description="Dynein heavy chain C-terminal" evidence="1">
    <location>
        <begin position="2"/>
        <end position="321"/>
    </location>
</feature>
<dbReference type="GO" id="GO:0051959">
    <property type="term" value="F:dynein light intermediate chain binding"/>
    <property type="evidence" value="ECO:0007669"/>
    <property type="project" value="InterPro"/>
</dbReference>
<dbReference type="GO" id="GO:0030286">
    <property type="term" value="C:dynein complex"/>
    <property type="evidence" value="ECO:0007669"/>
    <property type="project" value="InterPro"/>
</dbReference>
<dbReference type="InterPro" id="IPR041228">
    <property type="entry name" value="Dynein_C"/>
</dbReference>
<dbReference type="EMBL" id="HBFR01042482">
    <property type="protein sequence ID" value="CAD8903841.1"/>
    <property type="molecule type" value="Transcribed_RNA"/>
</dbReference>
<dbReference type="Pfam" id="PF18199">
    <property type="entry name" value="Dynein_C"/>
    <property type="match status" value="1"/>
</dbReference>
<organism evidence="2">
    <name type="scientific">Corethron hystrix</name>
    <dbReference type="NCBI Taxonomy" id="216773"/>
    <lineage>
        <taxon>Eukaryota</taxon>
        <taxon>Sar</taxon>
        <taxon>Stramenopiles</taxon>
        <taxon>Ochrophyta</taxon>
        <taxon>Bacillariophyta</taxon>
        <taxon>Coscinodiscophyceae</taxon>
        <taxon>Corethrophycidae</taxon>
        <taxon>Corethrales</taxon>
        <taxon>Corethraceae</taxon>
        <taxon>Corethron</taxon>
    </lineage>
</organism>
<accession>A0A7S1C210</accession>
<dbReference type="PANTHER" id="PTHR22878">
    <property type="entry name" value="DYNEIN HEAVY CHAIN 6, AXONEMAL-LIKE-RELATED"/>
    <property type="match status" value="1"/>
</dbReference>
<protein>
    <recommendedName>
        <fullName evidence="1">Dynein heavy chain C-terminal domain-containing protein</fullName>
    </recommendedName>
</protein>
<proteinExistence type="predicted"/>
<evidence type="ECO:0000259" key="1">
    <source>
        <dbReference type="Pfam" id="PF18199"/>
    </source>
</evidence>
<dbReference type="InterPro" id="IPR043160">
    <property type="entry name" value="Dynein_C_barrel"/>
</dbReference>
<dbReference type="Gene3D" id="1.20.1270.280">
    <property type="match status" value="1"/>
</dbReference>
<gene>
    <name evidence="2" type="ORF">CHYS00102_LOCUS31061</name>
</gene>
<dbReference type="InterPro" id="IPR026983">
    <property type="entry name" value="DHC"/>
</dbReference>
<dbReference type="GO" id="GO:0045505">
    <property type="term" value="F:dynein intermediate chain binding"/>
    <property type="evidence" value="ECO:0007669"/>
    <property type="project" value="InterPro"/>
</dbReference>
<dbReference type="PANTHER" id="PTHR22878:SF63">
    <property type="entry name" value="DYNEIN AXONEMAL HEAVY CHAIN 10"/>
    <property type="match status" value="1"/>
</dbReference>